<proteinExistence type="predicted"/>
<evidence type="ECO:0000259" key="1">
    <source>
        <dbReference type="PROSITE" id="PS50072"/>
    </source>
</evidence>
<dbReference type="Proteomes" id="UP001430356">
    <property type="component" value="Unassembled WGS sequence"/>
</dbReference>
<dbReference type="PANTHER" id="PTHR11071">
    <property type="entry name" value="PEPTIDYL-PROLYL CIS-TRANS ISOMERASE"/>
    <property type="match status" value="1"/>
</dbReference>
<keyword evidence="3" id="KW-1185">Reference proteome</keyword>
<dbReference type="GO" id="GO:0003755">
    <property type="term" value="F:peptidyl-prolyl cis-trans isomerase activity"/>
    <property type="evidence" value="ECO:0007669"/>
    <property type="project" value="InterPro"/>
</dbReference>
<sequence length="352" mass="37213">MSLTCSVRSFTVYGRVAAAAFQRCAEAAAYVNDRAPESYAVAVCLELPREFAERCAAWSSTGQLQALHGGTASTPAAASDAPAALDVVVEQYSSGGDAHVPSPRLLSATDFLALVAADTGYTAAAAAAAAVGGPADAQDADDYYAELGQRAWRDFIAARGSQYCWMDVSIAAAPVGRVWFELLTSVAPLTCKNFCELCRGTTVLVQGDAAAADDDALDTAAEAREQRIGYAGTTFFRTLKDAWVMAGDVSAGHTGNGGYSCFGRCFPEETFAVRHDAAGILGMCNDGPHTNSSAFYITRRPMSWMDRKFVAFGRVMDGMDVVDAIHAVEVRHNQSPLETITITDCGVFDPSS</sequence>
<dbReference type="GO" id="GO:0005737">
    <property type="term" value="C:cytoplasm"/>
    <property type="evidence" value="ECO:0007669"/>
    <property type="project" value="TreeGrafter"/>
</dbReference>
<dbReference type="SUPFAM" id="SSF50891">
    <property type="entry name" value="Cyclophilin-like"/>
    <property type="match status" value="1"/>
</dbReference>
<dbReference type="AlphaFoldDB" id="A0AAW0ENS3"/>
<dbReference type="CDD" id="cd00317">
    <property type="entry name" value="cyclophilin"/>
    <property type="match status" value="1"/>
</dbReference>
<dbReference type="InterPro" id="IPR002130">
    <property type="entry name" value="Cyclophilin-type_PPIase_dom"/>
</dbReference>
<name>A0AAW0ENS3_9TRYP</name>
<comment type="caution">
    <text evidence="2">The sequence shown here is derived from an EMBL/GenBank/DDBJ whole genome shotgun (WGS) entry which is preliminary data.</text>
</comment>
<organism evidence="2 3">
    <name type="scientific">Novymonas esmeraldas</name>
    <dbReference type="NCBI Taxonomy" id="1808958"/>
    <lineage>
        <taxon>Eukaryota</taxon>
        <taxon>Discoba</taxon>
        <taxon>Euglenozoa</taxon>
        <taxon>Kinetoplastea</taxon>
        <taxon>Metakinetoplastina</taxon>
        <taxon>Trypanosomatida</taxon>
        <taxon>Trypanosomatidae</taxon>
        <taxon>Novymonas</taxon>
    </lineage>
</organism>
<protein>
    <submittedName>
        <fullName evidence="2">Cyclophilin 12</fullName>
    </submittedName>
</protein>
<reference evidence="2 3" key="1">
    <citation type="journal article" date="2021" name="MBio">
        <title>A New Model Trypanosomatid, Novymonas esmeraldas: Genomic Perception of Its 'Candidatus Pandoraea novymonadis' Endosymbiont.</title>
        <authorList>
            <person name="Zakharova A."/>
            <person name="Saura A."/>
            <person name="Butenko A."/>
            <person name="Podesvova L."/>
            <person name="Warmusova S."/>
            <person name="Kostygov A.Y."/>
            <person name="Nenarokova A."/>
            <person name="Lukes J."/>
            <person name="Opperdoes F.R."/>
            <person name="Yurchenko V."/>
        </authorList>
    </citation>
    <scope>NUCLEOTIDE SEQUENCE [LARGE SCALE GENOMIC DNA]</scope>
    <source>
        <strain evidence="2 3">E262AT.01</strain>
    </source>
</reference>
<evidence type="ECO:0000313" key="3">
    <source>
        <dbReference type="Proteomes" id="UP001430356"/>
    </source>
</evidence>
<dbReference type="FunFam" id="2.40.100.10:FF:000048">
    <property type="entry name" value="Peptidyl-prolyl cis-trans isomerase"/>
    <property type="match status" value="1"/>
</dbReference>
<dbReference type="PROSITE" id="PS50072">
    <property type="entry name" value="CSA_PPIASE_2"/>
    <property type="match status" value="1"/>
</dbReference>
<accession>A0AAW0ENS3</accession>
<feature type="domain" description="PPIase cyclophilin-type" evidence="1">
    <location>
        <begin position="165"/>
        <end position="347"/>
    </location>
</feature>
<dbReference type="EMBL" id="JAECZO010000043">
    <property type="protein sequence ID" value="KAK7194864.1"/>
    <property type="molecule type" value="Genomic_DNA"/>
</dbReference>
<dbReference type="InterPro" id="IPR029000">
    <property type="entry name" value="Cyclophilin-like_dom_sf"/>
</dbReference>
<dbReference type="PRINTS" id="PR00153">
    <property type="entry name" value="CSAPPISMRASE"/>
</dbReference>
<gene>
    <name evidence="2" type="ORF">NESM_000407600</name>
</gene>
<evidence type="ECO:0000313" key="2">
    <source>
        <dbReference type="EMBL" id="KAK7194864.1"/>
    </source>
</evidence>
<dbReference type="Gene3D" id="2.40.100.10">
    <property type="entry name" value="Cyclophilin-like"/>
    <property type="match status" value="1"/>
</dbReference>
<dbReference type="Pfam" id="PF00160">
    <property type="entry name" value="Pro_isomerase"/>
    <property type="match status" value="1"/>
</dbReference>
<dbReference type="PANTHER" id="PTHR11071:SF561">
    <property type="entry name" value="PEPTIDYL-PROLYL CIS-TRANS ISOMERASE D-RELATED"/>
    <property type="match status" value="1"/>
</dbReference>